<keyword evidence="3" id="KW-1185">Reference proteome</keyword>
<dbReference type="Proteomes" id="UP000282674">
    <property type="component" value="Unassembled WGS sequence"/>
</dbReference>
<accession>A0A3M2L7W7</accession>
<feature type="region of interest" description="Disordered" evidence="1">
    <location>
        <begin position="50"/>
        <end position="75"/>
    </location>
</feature>
<evidence type="ECO:0000313" key="3">
    <source>
        <dbReference type="Proteomes" id="UP000282674"/>
    </source>
</evidence>
<dbReference type="AlphaFoldDB" id="A0A3M2L7W7"/>
<dbReference type="EMBL" id="RFFG01000179">
    <property type="protein sequence ID" value="RMI33772.1"/>
    <property type="molecule type" value="Genomic_DNA"/>
</dbReference>
<dbReference type="RefSeq" id="WP_122199906.1">
    <property type="nucleotide sequence ID" value="NZ_JBHSKC010000058.1"/>
</dbReference>
<organism evidence="2 3">
    <name type="scientific">Actinomadura harenae</name>
    <dbReference type="NCBI Taxonomy" id="2483351"/>
    <lineage>
        <taxon>Bacteria</taxon>
        <taxon>Bacillati</taxon>
        <taxon>Actinomycetota</taxon>
        <taxon>Actinomycetes</taxon>
        <taxon>Streptosporangiales</taxon>
        <taxon>Thermomonosporaceae</taxon>
        <taxon>Actinomadura</taxon>
    </lineage>
</organism>
<comment type="caution">
    <text evidence="2">The sequence shown here is derived from an EMBL/GenBank/DDBJ whole genome shotgun (WGS) entry which is preliminary data.</text>
</comment>
<gene>
    <name evidence="2" type="ORF">EBO15_41370</name>
</gene>
<evidence type="ECO:0000313" key="2">
    <source>
        <dbReference type="EMBL" id="RMI33772.1"/>
    </source>
</evidence>
<protein>
    <submittedName>
        <fullName evidence="2">Uncharacterized protein</fullName>
    </submittedName>
</protein>
<proteinExistence type="predicted"/>
<evidence type="ECO:0000256" key="1">
    <source>
        <dbReference type="SAM" id="MobiDB-lite"/>
    </source>
</evidence>
<sequence length="75" mass="7549">MNVYLNNGGDGHGGWADYGQTAKGLTTDQNAVTLTGEGLADYLATNPDNSVHAHSSNGGDGHGGWTDMGAIISGS</sequence>
<name>A0A3M2L7W7_9ACTN</name>
<reference evidence="2 3" key="1">
    <citation type="submission" date="2018-10" db="EMBL/GenBank/DDBJ databases">
        <title>Isolation from soil.</title>
        <authorList>
            <person name="Hu J."/>
        </authorList>
    </citation>
    <scope>NUCLEOTIDE SEQUENCE [LARGE SCALE GENOMIC DNA]</scope>
    <source>
        <strain evidence="2 3">NEAU-Ht49</strain>
    </source>
</reference>